<name>A0ABR4WC61_9GAMM</name>
<sequence length="75" mass="8175">MLKMKKKCERCTAPLPLDGEALICSFECSFCAGCSAEMDHICPNCGGELHLRPPRVITPIQALTKRLTGGGNRVR</sequence>
<evidence type="ECO:0000313" key="2">
    <source>
        <dbReference type="Proteomes" id="UP000029443"/>
    </source>
</evidence>
<gene>
    <name evidence="1" type="ORF">T9A_01880</name>
</gene>
<dbReference type="EMBL" id="ARXU01000006">
    <property type="protein sequence ID" value="KGD61020.1"/>
    <property type="molecule type" value="Genomic_DNA"/>
</dbReference>
<dbReference type="Proteomes" id="UP000029443">
    <property type="component" value="Unassembled WGS sequence"/>
</dbReference>
<evidence type="ECO:0000313" key="1">
    <source>
        <dbReference type="EMBL" id="KGD61020.1"/>
    </source>
</evidence>
<keyword evidence="2" id="KW-1185">Reference proteome</keyword>
<evidence type="ECO:0008006" key="3">
    <source>
        <dbReference type="Google" id="ProtNLM"/>
    </source>
</evidence>
<reference evidence="1 2" key="1">
    <citation type="submission" date="2012-09" db="EMBL/GenBank/DDBJ databases">
        <title>Genome Sequence of alkane-degrading Bacterium Alcanivorax jadensis T9.</title>
        <authorList>
            <person name="Lai Q."/>
            <person name="Shao Z."/>
        </authorList>
    </citation>
    <scope>NUCLEOTIDE SEQUENCE [LARGE SCALE GENOMIC DNA]</scope>
    <source>
        <strain evidence="1 2">T9</strain>
    </source>
</reference>
<dbReference type="InterPro" id="IPR010696">
    <property type="entry name" value="DUF1272"/>
</dbReference>
<dbReference type="Pfam" id="PF06906">
    <property type="entry name" value="DUF1272"/>
    <property type="match status" value="1"/>
</dbReference>
<accession>A0ABR4WC61</accession>
<protein>
    <recommendedName>
        <fullName evidence="3">DUF1272 domain-containing protein</fullName>
    </recommendedName>
</protein>
<comment type="caution">
    <text evidence="1">The sequence shown here is derived from an EMBL/GenBank/DDBJ whole genome shotgun (WGS) entry which is preliminary data.</text>
</comment>
<organism evidence="1 2">
    <name type="scientific">Alcanivorax jadensis T9</name>
    <dbReference type="NCBI Taxonomy" id="1177181"/>
    <lineage>
        <taxon>Bacteria</taxon>
        <taxon>Pseudomonadati</taxon>
        <taxon>Pseudomonadota</taxon>
        <taxon>Gammaproteobacteria</taxon>
        <taxon>Oceanospirillales</taxon>
        <taxon>Alcanivoracaceae</taxon>
        <taxon>Alcanivorax</taxon>
    </lineage>
</organism>
<proteinExistence type="predicted"/>